<reference evidence="4" key="1">
    <citation type="submission" date="2017-02" db="UniProtKB">
        <authorList>
            <consortium name="WormBaseParasite"/>
        </authorList>
    </citation>
    <scope>IDENTIFICATION</scope>
</reference>
<protein>
    <submittedName>
        <fullName evidence="4">TPR_REGION domain-containing protein</fullName>
    </submittedName>
</protein>
<organism evidence="3 4">
    <name type="scientific">Syphacia muris</name>
    <dbReference type="NCBI Taxonomy" id="451379"/>
    <lineage>
        <taxon>Eukaryota</taxon>
        <taxon>Metazoa</taxon>
        <taxon>Ecdysozoa</taxon>
        <taxon>Nematoda</taxon>
        <taxon>Chromadorea</taxon>
        <taxon>Rhabditida</taxon>
        <taxon>Spirurina</taxon>
        <taxon>Oxyuridomorpha</taxon>
        <taxon>Oxyuroidea</taxon>
        <taxon>Oxyuridae</taxon>
        <taxon>Syphacia</taxon>
    </lineage>
</organism>
<dbReference type="InterPro" id="IPR011990">
    <property type="entry name" value="TPR-like_helical_dom_sf"/>
</dbReference>
<dbReference type="SMART" id="SM00028">
    <property type="entry name" value="TPR"/>
    <property type="match status" value="2"/>
</dbReference>
<keyword evidence="1" id="KW-0802">TPR repeat</keyword>
<accession>A0A0N5A9M8</accession>
<evidence type="ECO:0000313" key="4">
    <source>
        <dbReference type="WBParaSite" id="SMUV_0000081101-mRNA-1"/>
    </source>
</evidence>
<keyword evidence="3" id="KW-1185">Reference proteome</keyword>
<dbReference type="Proteomes" id="UP000046393">
    <property type="component" value="Unplaced"/>
</dbReference>
<dbReference type="AlphaFoldDB" id="A0A0N5A9M8"/>
<evidence type="ECO:0000256" key="2">
    <source>
        <dbReference type="SAM" id="MobiDB-lite"/>
    </source>
</evidence>
<name>A0A0N5A9M8_9BILA</name>
<dbReference type="InterPro" id="IPR052769">
    <property type="entry name" value="TPR_domain_protein"/>
</dbReference>
<evidence type="ECO:0000313" key="3">
    <source>
        <dbReference type="Proteomes" id="UP000046393"/>
    </source>
</evidence>
<dbReference type="Gene3D" id="1.25.40.10">
    <property type="entry name" value="Tetratricopeptide repeat domain"/>
    <property type="match status" value="1"/>
</dbReference>
<proteinExistence type="predicted"/>
<sequence>MDTKGDTEATDDEQGKSSVPEETDACSDLLDSLTLTDIQDFKERGNEKFRIGNYTEAINWYTKGLEKYPNASTSDRATLLSNRAATHMKLLNWESAITDCSLAIELGAPNEKALERRAISYSMIDEKIDSAVEDYQSLSNKFPERKRYKEKLNELKKKSDERKAKMTEEFVGQLKGLGNMFLRPFGLSTDDFTLEKDPGGNYTIKTKR</sequence>
<dbReference type="STRING" id="451379.A0A0N5A9M8"/>
<dbReference type="PROSITE" id="PS50005">
    <property type="entry name" value="TPR"/>
    <property type="match status" value="1"/>
</dbReference>
<evidence type="ECO:0000256" key="1">
    <source>
        <dbReference type="PROSITE-ProRule" id="PRU00339"/>
    </source>
</evidence>
<dbReference type="PANTHER" id="PTHR46014:SF1">
    <property type="entry name" value="TETRATRICOPEPTIDE REPEAT PROTEIN 1"/>
    <property type="match status" value="1"/>
</dbReference>
<feature type="region of interest" description="Disordered" evidence="2">
    <location>
        <begin position="1"/>
        <end position="24"/>
    </location>
</feature>
<dbReference type="PANTHER" id="PTHR46014">
    <property type="entry name" value="TETRATRICOPEPTIDE REPEAT PROTEIN 1"/>
    <property type="match status" value="1"/>
</dbReference>
<dbReference type="SUPFAM" id="SSF48452">
    <property type="entry name" value="TPR-like"/>
    <property type="match status" value="1"/>
</dbReference>
<dbReference type="WBParaSite" id="SMUV_0000081101-mRNA-1">
    <property type="protein sequence ID" value="SMUV_0000081101-mRNA-1"/>
    <property type="gene ID" value="SMUV_0000081101"/>
</dbReference>
<dbReference type="InterPro" id="IPR019734">
    <property type="entry name" value="TPR_rpt"/>
</dbReference>
<feature type="repeat" description="TPR" evidence="1">
    <location>
        <begin position="38"/>
        <end position="71"/>
    </location>
</feature>